<dbReference type="Proteomes" id="UP000664882">
    <property type="component" value="Unassembled WGS sequence"/>
</dbReference>
<dbReference type="RefSeq" id="WP_208003743.1">
    <property type="nucleotide sequence ID" value="NZ_JAGDFX010000001.1"/>
</dbReference>
<dbReference type="Pfam" id="PF13036">
    <property type="entry name" value="LpoB"/>
    <property type="match status" value="1"/>
</dbReference>
<dbReference type="NCBIfam" id="TIGR02722">
    <property type="entry name" value="lp"/>
    <property type="match status" value="1"/>
</dbReference>
<protein>
    <recommendedName>
        <fullName evidence="1">Penicillin-binding protein activator LpoB</fullName>
    </recommendedName>
</protein>
<feature type="signal peptide" evidence="2">
    <location>
        <begin position="1"/>
        <end position="21"/>
    </location>
</feature>
<evidence type="ECO:0000256" key="2">
    <source>
        <dbReference type="SAM" id="SignalP"/>
    </source>
</evidence>
<accession>A0ABS3NC47</accession>
<keyword evidence="4" id="KW-1185">Reference proteome</keyword>
<gene>
    <name evidence="3" type="primary">lpoB</name>
    <name evidence="3" type="ORF">J3U76_00655</name>
</gene>
<name>A0ABS3NC47_9GAMM</name>
<comment type="caution">
    <text evidence="3">The sequence shown here is derived from an EMBL/GenBank/DDBJ whole genome shotgun (WGS) entry which is preliminary data.</text>
</comment>
<dbReference type="InterPro" id="IPR014094">
    <property type="entry name" value="LpoB"/>
</dbReference>
<proteinExistence type="predicted"/>
<evidence type="ECO:0000313" key="3">
    <source>
        <dbReference type="EMBL" id="MBO1518156.1"/>
    </source>
</evidence>
<feature type="chain" id="PRO_5045205519" description="Penicillin-binding protein activator LpoB" evidence="2">
    <location>
        <begin position="22"/>
        <end position="203"/>
    </location>
</feature>
<sequence length="203" mass="22849">MKKIMLPAMILLATLTGCTTATRYVDPSQDQTAVMGLDYKDFETAASQAVDEMIASPLLVHPQASQGGRYVMAVSTMINDTTQRIDTDQLTKKIRVRLLQSGKFITTTAIGLNGAEDEMTAKVRQLRNSSMVKRSTVKKNNKVIAPDYSLSGKVIQRNNRVDRRTQQVDYYFQMTLTNLENGLAYWEGEYPIIKRGDNRTVSW</sequence>
<dbReference type="Gene3D" id="3.40.50.10610">
    <property type="entry name" value="ABC-type transport auxiliary lipoprotein component"/>
    <property type="match status" value="1"/>
</dbReference>
<dbReference type="PROSITE" id="PS51257">
    <property type="entry name" value="PROKAR_LIPOPROTEIN"/>
    <property type="match status" value="1"/>
</dbReference>
<keyword evidence="2" id="KW-0732">Signal</keyword>
<evidence type="ECO:0000256" key="1">
    <source>
        <dbReference type="NCBIfam" id="TIGR02722"/>
    </source>
</evidence>
<organism evidence="3 4">
    <name type="scientific">Oceanisphaera pacifica</name>
    <dbReference type="NCBI Taxonomy" id="2818389"/>
    <lineage>
        <taxon>Bacteria</taxon>
        <taxon>Pseudomonadati</taxon>
        <taxon>Pseudomonadota</taxon>
        <taxon>Gammaproteobacteria</taxon>
        <taxon>Aeromonadales</taxon>
        <taxon>Aeromonadaceae</taxon>
        <taxon>Oceanisphaera</taxon>
    </lineage>
</organism>
<reference evidence="3 4" key="1">
    <citation type="submission" date="2021-03" db="EMBL/GenBank/DDBJ databases">
        <title>Oceanisphaera sp. nov., isolated from the intestine.</title>
        <authorList>
            <person name="Zhao L.-H."/>
            <person name="Shi L.-F."/>
        </authorList>
    </citation>
    <scope>NUCLEOTIDE SEQUENCE [LARGE SCALE GENOMIC DNA]</scope>
    <source>
        <strain evidence="3 4">DM8</strain>
    </source>
</reference>
<dbReference type="EMBL" id="JAGDFX010000001">
    <property type="protein sequence ID" value="MBO1518156.1"/>
    <property type="molecule type" value="Genomic_DNA"/>
</dbReference>
<evidence type="ECO:0000313" key="4">
    <source>
        <dbReference type="Proteomes" id="UP000664882"/>
    </source>
</evidence>